<dbReference type="Pfam" id="PF13649">
    <property type="entry name" value="Methyltransf_25"/>
    <property type="match status" value="1"/>
</dbReference>
<dbReference type="AlphaFoldDB" id="A0AAV9PRZ8"/>
<sequence length="277" mass="31125">MTEEESKYQLSRDYLASGRLTAQHYLILRRSGWLLHPEIASAVSGRTDLAIADLACGNAIWALDMASEFPDATVVGIDISTQQFPTRASWPHNLCLETHDMFQAVPEKYVGRFDVVHIRLVLAAVYNHDKDRLLQNVLTLLKPGGYIQWTEALLPVFISPIELSASSVFRQPSAIETQCRKLVGGSAWLAQLHDEFQARGLTNTQRIRIPLVPWLSKQDNDNTLGVMDDILRSMQSRAPKAVVDEHRAIIEETVGEMGQGRMFFANYYTAIGRSQVE</sequence>
<dbReference type="PANTHER" id="PTHR43591">
    <property type="entry name" value="METHYLTRANSFERASE"/>
    <property type="match status" value="1"/>
</dbReference>
<dbReference type="CDD" id="cd02440">
    <property type="entry name" value="AdoMet_MTases"/>
    <property type="match status" value="1"/>
</dbReference>
<evidence type="ECO:0000259" key="1">
    <source>
        <dbReference type="Pfam" id="PF13649"/>
    </source>
</evidence>
<protein>
    <recommendedName>
        <fullName evidence="1">Methyltransferase domain-containing protein</fullName>
    </recommendedName>
</protein>
<comment type="caution">
    <text evidence="2">The sequence shown here is derived from an EMBL/GenBank/DDBJ whole genome shotgun (WGS) entry which is preliminary data.</text>
</comment>
<dbReference type="SUPFAM" id="SSF53335">
    <property type="entry name" value="S-adenosyl-L-methionine-dependent methyltransferases"/>
    <property type="match status" value="1"/>
</dbReference>
<gene>
    <name evidence="2" type="ORF">LTR25_010639</name>
</gene>
<dbReference type="PANTHER" id="PTHR43591:SF50">
    <property type="entry name" value="METHYLTRANSFERASE DOMAIN-CONTAINING PROTEIN-RELATED"/>
    <property type="match status" value="1"/>
</dbReference>
<reference evidence="2 3" key="1">
    <citation type="submission" date="2023-06" db="EMBL/GenBank/DDBJ databases">
        <title>Black Yeasts Isolated from many extreme environments.</title>
        <authorList>
            <person name="Coleine C."/>
            <person name="Stajich J.E."/>
            <person name="Selbmann L."/>
        </authorList>
    </citation>
    <scope>NUCLEOTIDE SEQUENCE [LARGE SCALE GENOMIC DNA]</scope>
    <source>
        <strain evidence="2 3">CCFEE 5887</strain>
    </source>
</reference>
<feature type="domain" description="Methyltransferase" evidence="1">
    <location>
        <begin position="51"/>
        <end position="145"/>
    </location>
</feature>
<dbReference type="InterPro" id="IPR041698">
    <property type="entry name" value="Methyltransf_25"/>
</dbReference>
<dbReference type="InterPro" id="IPR029063">
    <property type="entry name" value="SAM-dependent_MTases_sf"/>
</dbReference>
<dbReference type="Proteomes" id="UP001345827">
    <property type="component" value="Unassembled WGS sequence"/>
</dbReference>
<name>A0AAV9PRZ8_9PEZI</name>
<evidence type="ECO:0000313" key="3">
    <source>
        <dbReference type="Proteomes" id="UP001345827"/>
    </source>
</evidence>
<proteinExistence type="predicted"/>
<dbReference type="Gene3D" id="3.40.50.150">
    <property type="entry name" value="Vaccinia Virus protein VP39"/>
    <property type="match status" value="1"/>
</dbReference>
<keyword evidence="3" id="KW-1185">Reference proteome</keyword>
<evidence type="ECO:0000313" key="2">
    <source>
        <dbReference type="EMBL" id="KAK5528124.1"/>
    </source>
</evidence>
<dbReference type="EMBL" id="JAXLQG010000028">
    <property type="protein sequence ID" value="KAK5528124.1"/>
    <property type="molecule type" value="Genomic_DNA"/>
</dbReference>
<accession>A0AAV9PRZ8</accession>
<organism evidence="2 3">
    <name type="scientific">Vermiconidia calcicola</name>
    <dbReference type="NCBI Taxonomy" id="1690605"/>
    <lineage>
        <taxon>Eukaryota</taxon>
        <taxon>Fungi</taxon>
        <taxon>Dikarya</taxon>
        <taxon>Ascomycota</taxon>
        <taxon>Pezizomycotina</taxon>
        <taxon>Dothideomycetes</taxon>
        <taxon>Dothideomycetidae</taxon>
        <taxon>Mycosphaerellales</taxon>
        <taxon>Extremaceae</taxon>
        <taxon>Vermiconidia</taxon>
    </lineage>
</organism>